<dbReference type="EC" id="4.1.1.36" evidence="3"/>
<keyword evidence="3" id="KW-0511">Multifunctional enzyme</keyword>
<comment type="cofactor">
    <cofactor evidence="3">
        <name>FMN</name>
        <dbReference type="ChEBI" id="CHEBI:58210"/>
    </cofactor>
    <text evidence="3">Binds 1 FMN per subunit.</text>
</comment>
<feature type="binding site" evidence="3">
    <location>
        <position position="341"/>
    </location>
    <ligand>
        <name>CTP</name>
        <dbReference type="ChEBI" id="CHEBI:37563"/>
    </ligand>
</feature>
<dbReference type="GO" id="GO:0015937">
    <property type="term" value="P:coenzyme A biosynthetic process"/>
    <property type="evidence" value="ECO:0007669"/>
    <property type="project" value="UniProtKB-UniRule"/>
</dbReference>
<dbReference type="HAMAP" id="MF_02225">
    <property type="entry name" value="CoaBC"/>
    <property type="match status" value="1"/>
</dbReference>
<feature type="region of interest" description="Phosphopantothenoylcysteine decarboxylase" evidence="3">
    <location>
        <begin position="1"/>
        <end position="193"/>
    </location>
</feature>
<dbReference type="SUPFAM" id="SSF102645">
    <property type="entry name" value="CoaB-like"/>
    <property type="match status" value="1"/>
</dbReference>
<keyword evidence="3" id="KW-0460">Magnesium</keyword>
<dbReference type="UniPathway" id="UPA00241">
    <property type="reaction ID" value="UER00353"/>
</dbReference>
<comment type="function">
    <text evidence="3">Catalyzes two sequential steps in the biosynthesis of coenzyme A. In the first step cysteine is conjugated to 4'-phosphopantothenate to form 4-phosphopantothenoylcysteine. In the second step the latter compound is decarboxylated to form 4'-phosphopantotheine.</text>
</comment>
<dbReference type="InterPro" id="IPR007085">
    <property type="entry name" value="DNA/pantothenate-metab_flavo_C"/>
</dbReference>
<dbReference type="EMBL" id="BMNR01000002">
    <property type="protein sequence ID" value="GGK15250.1"/>
    <property type="molecule type" value="Genomic_DNA"/>
</dbReference>
<dbReference type="GO" id="GO:0046872">
    <property type="term" value="F:metal ion binding"/>
    <property type="evidence" value="ECO:0007669"/>
    <property type="project" value="UniProtKB-KW"/>
</dbReference>
<evidence type="ECO:0000313" key="7">
    <source>
        <dbReference type="EMBL" id="GGK15250.1"/>
    </source>
</evidence>
<comment type="similarity">
    <text evidence="3 4">In the C-terminal section; belongs to the PPC synthetase family.</text>
</comment>
<dbReference type="InterPro" id="IPR005252">
    <property type="entry name" value="CoaBC"/>
</dbReference>
<comment type="catalytic activity">
    <reaction evidence="3 4">
        <text>(R)-4'-phosphopantothenate + L-cysteine + CTP = N-[(R)-4-phosphopantothenoyl]-L-cysteine + CMP + diphosphate + H(+)</text>
        <dbReference type="Rhea" id="RHEA:19397"/>
        <dbReference type="ChEBI" id="CHEBI:10986"/>
        <dbReference type="ChEBI" id="CHEBI:15378"/>
        <dbReference type="ChEBI" id="CHEBI:33019"/>
        <dbReference type="ChEBI" id="CHEBI:35235"/>
        <dbReference type="ChEBI" id="CHEBI:37563"/>
        <dbReference type="ChEBI" id="CHEBI:59458"/>
        <dbReference type="ChEBI" id="CHEBI:60377"/>
        <dbReference type="EC" id="6.3.2.5"/>
    </reaction>
</comment>
<comment type="cofactor">
    <cofactor evidence="3">
        <name>Mg(2+)</name>
        <dbReference type="ChEBI" id="CHEBI:18420"/>
    </cofactor>
</comment>
<keyword evidence="3 4" id="KW-0288">FMN</keyword>
<dbReference type="PANTHER" id="PTHR14359:SF6">
    <property type="entry name" value="PHOSPHOPANTOTHENOYLCYSTEINE DECARBOXYLASE"/>
    <property type="match status" value="1"/>
</dbReference>
<keyword evidence="3 4" id="KW-0285">Flavoprotein</keyword>
<keyword evidence="3 4" id="KW-0436">Ligase</keyword>
<evidence type="ECO:0000259" key="5">
    <source>
        <dbReference type="Pfam" id="PF02441"/>
    </source>
</evidence>
<protein>
    <recommendedName>
        <fullName evidence="3">Coenzyme A biosynthesis bifunctional protein CoaBC</fullName>
    </recommendedName>
    <alternativeName>
        <fullName evidence="3">DNA/pantothenate metabolism flavoprotein</fullName>
    </alternativeName>
    <alternativeName>
        <fullName evidence="3">Phosphopantothenoylcysteine synthetase/decarboxylase</fullName>
        <shortName evidence="3">PPCS-PPCDC</shortName>
    </alternativeName>
    <domain>
        <recommendedName>
            <fullName evidence="3">Phosphopantothenoylcysteine decarboxylase</fullName>
            <shortName evidence="3">PPC decarboxylase</shortName>
            <shortName evidence="3">PPC-DC</shortName>
            <ecNumber evidence="3">4.1.1.36</ecNumber>
        </recommendedName>
        <alternativeName>
            <fullName evidence="3">CoaC</fullName>
        </alternativeName>
    </domain>
    <domain>
        <recommendedName>
            <fullName evidence="3">Phosphopantothenate--cysteine ligase</fullName>
            <ecNumber evidence="3">6.3.2.5</ecNumber>
        </recommendedName>
        <alternativeName>
            <fullName evidence="3">CoaB</fullName>
        </alternativeName>
        <alternativeName>
            <fullName evidence="3">Phosphopantothenoylcysteine synthetase</fullName>
            <shortName evidence="3">PPC synthetase</shortName>
            <shortName evidence="3">PPC-S</shortName>
        </alternativeName>
    </domain>
</protein>
<dbReference type="PANTHER" id="PTHR14359">
    <property type="entry name" value="HOMO-OLIGOMERIC FLAVIN CONTAINING CYS DECARBOXYLASE FAMILY"/>
    <property type="match status" value="1"/>
</dbReference>
<dbReference type="GO" id="GO:0071513">
    <property type="term" value="C:phosphopantothenoylcysteine decarboxylase complex"/>
    <property type="evidence" value="ECO:0007669"/>
    <property type="project" value="TreeGrafter"/>
</dbReference>
<comment type="pathway">
    <text evidence="3 4">Cofactor biosynthesis; coenzyme A biosynthesis; CoA from (R)-pantothenate: step 3/5.</text>
</comment>
<dbReference type="GO" id="GO:0015941">
    <property type="term" value="P:pantothenate catabolic process"/>
    <property type="evidence" value="ECO:0007669"/>
    <property type="project" value="InterPro"/>
</dbReference>
<dbReference type="Pfam" id="PF04127">
    <property type="entry name" value="DFP"/>
    <property type="match status" value="1"/>
</dbReference>
<feature type="binding site" evidence="3">
    <location>
        <position position="283"/>
    </location>
    <ligand>
        <name>CTP</name>
        <dbReference type="ChEBI" id="CHEBI:37563"/>
    </ligand>
</feature>
<comment type="similarity">
    <text evidence="3 4">In the N-terminal section; belongs to the HFCD (homo-oligomeric flavin containing Cys decarboxylase) superfamily.</text>
</comment>
<evidence type="ECO:0000256" key="3">
    <source>
        <dbReference type="HAMAP-Rule" id="MF_02225"/>
    </source>
</evidence>
<dbReference type="NCBIfam" id="TIGR00521">
    <property type="entry name" value="coaBC_dfp"/>
    <property type="match status" value="1"/>
</dbReference>
<comment type="pathway">
    <text evidence="3 4">Cofactor biosynthesis; coenzyme A biosynthesis; CoA from (R)-pantothenate: step 2/5.</text>
</comment>
<dbReference type="Gene3D" id="3.40.50.1950">
    <property type="entry name" value="Flavin prenyltransferase-like"/>
    <property type="match status" value="1"/>
</dbReference>
<evidence type="ECO:0000256" key="2">
    <source>
        <dbReference type="ARBA" id="ARBA00023239"/>
    </source>
</evidence>
<keyword evidence="8" id="KW-1185">Reference proteome</keyword>
<dbReference type="InterPro" id="IPR035929">
    <property type="entry name" value="CoaB-like_sf"/>
</dbReference>
<dbReference type="SUPFAM" id="SSF52507">
    <property type="entry name" value="Homo-oligomeric flavin-containing Cys decarboxylases, HFCD"/>
    <property type="match status" value="1"/>
</dbReference>
<sequence>MSILSGKNILLGISAGIAAYKTASLVRLFVKAGANVKVVMTPASKDFVTPLTLSTLSKNPVYSSFTSEEDDNAVWNSHVDLGLWADFFLIAPATANTLSKMANGVCDNLLLATYLSAKCPVYYAPAMDLDMYKHPSTMRSFSVLKSFGNIMIPATSGELASGLVGEGRMAEPEDIVSFIEHDILDKLPLKGKKILITAGPTYEAIDPVRFIGNHSSGKMGFEIAKVSASLGANVVLISGPTHQTVSHSLIKFIPVESAQDMYDAVHQHFETADVAILSAAVADFKPKQVALQKIKKADNTLTLELEKTKDILASLGAIKTHQFLVGFALETNNELENSKAKLKAKNLNLIVLNSLNDSGAGFKTDTNKVTFIDDKGSVNEFQLKTKAEVAKDLLDEIIKQIHA</sequence>
<evidence type="ECO:0000259" key="6">
    <source>
        <dbReference type="Pfam" id="PF04127"/>
    </source>
</evidence>
<dbReference type="RefSeq" id="WP_188650062.1">
    <property type="nucleotide sequence ID" value="NZ_BMNR01000002.1"/>
</dbReference>
<evidence type="ECO:0000256" key="4">
    <source>
        <dbReference type="RuleBase" id="RU364078"/>
    </source>
</evidence>
<dbReference type="AlphaFoldDB" id="A0A8J3BKB1"/>
<dbReference type="InterPro" id="IPR003382">
    <property type="entry name" value="Flavoprotein"/>
</dbReference>
<accession>A0A8J3BKB1</accession>
<gene>
    <name evidence="3 7" type="primary">coaBC</name>
    <name evidence="7" type="ORF">GCM10007962_06830</name>
</gene>
<comment type="function">
    <text evidence="4">Catalyzes two steps in the biosynthesis of coenzyme A. In the first step cysteine is conjugated to 4'-phosphopantothenate to form 4-phosphopantothenoylcysteine, in the latter compound is decarboxylated to form 4'-phosphopantotheine.</text>
</comment>
<evidence type="ECO:0000313" key="8">
    <source>
        <dbReference type="Proteomes" id="UP000612329"/>
    </source>
</evidence>
<dbReference type="Gene3D" id="3.40.50.10300">
    <property type="entry name" value="CoaB-like"/>
    <property type="match status" value="1"/>
</dbReference>
<feature type="domain" description="Flavoprotein" evidence="5">
    <location>
        <begin position="7"/>
        <end position="179"/>
    </location>
</feature>
<feature type="binding site" evidence="3">
    <location>
        <position position="345"/>
    </location>
    <ligand>
        <name>CTP</name>
        <dbReference type="ChEBI" id="CHEBI:37563"/>
    </ligand>
</feature>
<dbReference type="Pfam" id="PF02441">
    <property type="entry name" value="Flavoprotein"/>
    <property type="match status" value="1"/>
</dbReference>
<comment type="catalytic activity">
    <reaction evidence="3 4">
        <text>N-[(R)-4-phosphopantothenoyl]-L-cysteine + H(+) = (R)-4'-phosphopantetheine + CO2</text>
        <dbReference type="Rhea" id="RHEA:16793"/>
        <dbReference type="ChEBI" id="CHEBI:15378"/>
        <dbReference type="ChEBI" id="CHEBI:16526"/>
        <dbReference type="ChEBI" id="CHEBI:59458"/>
        <dbReference type="ChEBI" id="CHEBI:61723"/>
        <dbReference type="EC" id="4.1.1.36"/>
    </reaction>
</comment>
<reference evidence="7" key="1">
    <citation type="journal article" date="2014" name="Int. J. Syst. Evol. Microbiol.">
        <title>Complete genome sequence of Corynebacterium casei LMG S-19264T (=DSM 44701T), isolated from a smear-ripened cheese.</title>
        <authorList>
            <consortium name="US DOE Joint Genome Institute (JGI-PGF)"/>
            <person name="Walter F."/>
            <person name="Albersmeier A."/>
            <person name="Kalinowski J."/>
            <person name="Ruckert C."/>
        </authorList>
    </citation>
    <scope>NUCLEOTIDE SEQUENCE</scope>
    <source>
        <strain evidence="7">JCM 12862</strain>
    </source>
</reference>
<dbReference type="GO" id="GO:0004632">
    <property type="term" value="F:phosphopantothenate--cysteine ligase activity"/>
    <property type="evidence" value="ECO:0007669"/>
    <property type="project" value="UniProtKB-UniRule"/>
</dbReference>
<dbReference type="InterPro" id="IPR036551">
    <property type="entry name" value="Flavin_trans-like"/>
</dbReference>
<dbReference type="GO" id="GO:0004633">
    <property type="term" value="F:phosphopantothenoylcysteine decarboxylase activity"/>
    <property type="evidence" value="ECO:0007669"/>
    <property type="project" value="UniProtKB-UniRule"/>
</dbReference>
<feature type="binding site" evidence="3">
    <location>
        <position position="293"/>
    </location>
    <ligand>
        <name>CTP</name>
        <dbReference type="ChEBI" id="CHEBI:37563"/>
    </ligand>
</feature>
<comment type="caution">
    <text evidence="3">Lacks conserved residue(s) required for the propagation of feature annotation.</text>
</comment>
<feature type="domain" description="DNA/pantothenate metabolism flavoprotein C-terminal" evidence="6">
    <location>
        <begin position="189"/>
        <end position="399"/>
    </location>
</feature>
<reference evidence="7" key="2">
    <citation type="submission" date="2020-09" db="EMBL/GenBank/DDBJ databases">
        <authorList>
            <person name="Sun Q."/>
            <person name="Ohkuma M."/>
        </authorList>
    </citation>
    <scope>NUCLEOTIDE SEQUENCE</scope>
    <source>
        <strain evidence="7">JCM 12862</strain>
    </source>
</reference>
<dbReference type="Proteomes" id="UP000612329">
    <property type="component" value="Unassembled WGS sequence"/>
</dbReference>
<keyword evidence="1 3" id="KW-0210">Decarboxylase</keyword>
<dbReference type="EC" id="6.3.2.5" evidence="3"/>
<organism evidence="7 8">
    <name type="scientific">Yeosuana aromativorans</name>
    <dbReference type="NCBI Taxonomy" id="288019"/>
    <lineage>
        <taxon>Bacteria</taxon>
        <taxon>Pseudomonadati</taxon>
        <taxon>Bacteroidota</taxon>
        <taxon>Flavobacteriia</taxon>
        <taxon>Flavobacteriales</taxon>
        <taxon>Flavobacteriaceae</taxon>
        <taxon>Yeosuana</taxon>
    </lineage>
</organism>
<dbReference type="GO" id="GO:0010181">
    <property type="term" value="F:FMN binding"/>
    <property type="evidence" value="ECO:0007669"/>
    <property type="project" value="UniProtKB-UniRule"/>
</dbReference>
<evidence type="ECO:0000256" key="1">
    <source>
        <dbReference type="ARBA" id="ARBA00022793"/>
    </source>
</evidence>
<comment type="caution">
    <text evidence="7">The sequence shown here is derived from an EMBL/GenBank/DDBJ whole genome shotgun (WGS) entry which is preliminary data.</text>
</comment>
<proteinExistence type="inferred from homology"/>
<keyword evidence="3" id="KW-0479">Metal-binding</keyword>
<feature type="binding site" evidence="3">
    <location>
        <position position="327"/>
    </location>
    <ligand>
        <name>CTP</name>
        <dbReference type="ChEBI" id="CHEBI:37563"/>
    </ligand>
</feature>
<name>A0A8J3BKB1_9FLAO</name>
<feature type="region of interest" description="Phosphopantothenate--cysteine ligase" evidence="3">
    <location>
        <begin position="194"/>
        <end position="403"/>
    </location>
</feature>
<keyword evidence="2 3" id="KW-0456">Lyase</keyword>